<proteinExistence type="predicted"/>
<dbReference type="Proteomes" id="UP000078200">
    <property type="component" value="Unassembled WGS sequence"/>
</dbReference>
<accession>A0A1A9UWN6</accession>
<organism evidence="1 2">
    <name type="scientific">Glossina austeni</name>
    <name type="common">Savannah tsetse fly</name>
    <dbReference type="NCBI Taxonomy" id="7395"/>
    <lineage>
        <taxon>Eukaryota</taxon>
        <taxon>Metazoa</taxon>
        <taxon>Ecdysozoa</taxon>
        <taxon>Arthropoda</taxon>
        <taxon>Hexapoda</taxon>
        <taxon>Insecta</taxon>
        <taxon>Pterygota</taxon>
        <taxon>Neoptera</taxon>
        <taxon>Endopterygota</taxon>
        <taxon>Diptera</taxon>
        <taxon>Brachycera</taxon>
        <taxon>Muscomorpha</taxon>
        <taxon>Hippoboscoidea</taxon>
        <taxon>Glossinidae</taxon>
        <taxon>Glossina</taxon>
    </lineage>
</organism>
<sequence>MMMTESYDSHLTLDSAIFLPSQTSEIISLSDDNDLEIFLSTQPSTCNPISSIQVAQASQRSEFNWSTVSQPIFMENNQMDQFLQSETPDYDFRHQTETLSDQIESYDHYFNDSFDDQLLNINVPTVTTEYNRLLDDSFNNEIPKIHLESLLQ</sequence>
<name>A0A1A9UWN6_GLOAU</name>
<evidence type="ECO:0000313" key="1">
    <source>
        <dbReference type="EnsemblMetazoa" id="GAUT018250-PA"/>
    </source>
</evidence>
<evidence type="ECO:0000313" key="2">
    <source>
        <dbReference type="Proteomes" id="UP000078200"/>
    </source>
</evidence>
<dbReference type="VEuPathDB" id="VectorBase:GAUT018250"/>
<dbReference type="AlphaFoldDB" id="A0A1A9UWN6"/>
<dbReference type="EnsemblMetazoa" id="GAUT018250-RA">
    <property type="protein sequence ID" value="GAUT018250-PA"/>
    <property type="gene ID" value="GAUT018250"/>
</dbReference>
<protein>
    <submittedName>
        <fullName evidence="1">Uncharacterized protein</fullName>
    </submittedName>
</protein>
<keyword evidence="2" id="KW-1185">Reference proteome</keyword>
<reference evidence="1" key="1">
    <citation type="submission" date="2020-05" db="UniProtKB">
        <authorList>
            <consortium name="EnsemblMetazoa"/>
        </authorList>
    </citation>
    <scope>IDENTIFICATION</scope>
    <source>
        <strain evidence="1">TTRI</strain>
    </source>
</reference>